<accession>K0JQC6</accession>
<dbReference type="InterPro" id="IPR010419">
    <property type="entry name" value="CO_DH_gsu"/>
</dbReference>
<evidence type="ECO:0008006" key="5">
    <source>
        <dbReference type="Google" id="ProtNLM"/>
    </source>
</evidence>
<evidence type="ECO:0000313" key="4">
    <source>
        <dbReference type="Proteomes" id="UP000006281"/>
    </source>
</evidence>
<dbReference type="RefSeq" id="WP_015097935.1">
    <property type="nucleotide sequence ID" value="NC_019673.1"/>
</dbReference>
<dbReference type="OrthoDB" id="9808623at2"/>
<feature type="compositionally biased region" description="Pro residues" evidence="1">
    <location>
        <begin position="159"/>
        <end position="181"/>
    </location>
</feature>
<dbReference type="PATRIC" id="fig|1179773.3.peg.500"/>
<name>K0JQC6_SACES</name>
<organism evidence="3 4">
    <name type="scientific">Saccharothrix espanaensis (strain ATCC 51144 / DSM 44229 / JCM 9112 / NBRC 15066 / NRRL 15764)</name>
    <dbReference type="NCBI Taxonomy" id="1179773"/>
    <lineage>
        <taxon>Bacteria</taxon>
        <taxon>Bacillati</taxon>
        <taxon>Actinomycetota</taxon>
        <taxon>Actinomycetes</taxon>
        <taxon>Pseudonocardiales</taxon>
        <taxon>Pseudonocardiaceae</taxon>
        <taxon>Saccharothrix</taxon>
    </lineage>
</organism>
<dbReference type="PANTHER" id="PTHR38588">
    <property type="entry name" value="BLL0334 PROTEIN"/>
    <property type="match status" value="1"/>
</dbReference>
<evidence type="ECO:0000313" key="3">
    <source>
        <dbReference type="EMBL" id="CCH27821.1"/>
    </source>
</evidence>
<keyword evidence="2" id="KW-1133">Transmembrane helix</keyword>
<feature type="region of interest" description="Disordered" evidence="1">
    <location>
        <begin position="148"/>
        <end position="292"/>
    </location>
</feature>
<dbReference type="EMBL" id="HE804045">
    <property type="protein sequence ID" value="CCH27821.1"/>
    <property type="molecule type" value="Genomic_DNA"/>
</dbReference>
<proteinExistence type="predicted"/>
<feature type="compositionally biased region" description="Basic and acidic residues" evidence="1">
    <location>
        <begin position="265"/>
        <end position="283"/>
    </location>
</feature>
<dbReference type="Gene3D" id="3.30.530.20">
    <property type="match status" value="1"/>
</dbReference>
<feature type="compositionally biased region" description="Low complexity" evidence="1">
    <location>
        <begin position="196"/>
        <end position="221"/>
    </location>
</feature>
<gene>
    <name evidence="3" type="ordered locus">BN6_04910</name>
</gene>
<dbReference type="BioCyc" id="SESP1179773:BN6_RS42860-MONOMER"/>
<keyword evidence="2" id="KW-0812">Transmembrane</keyword>
<dbReference type="AlphaFoldDB" id="K0JQC6"/>
<evidence type="ECO:0000256" key="1">
    <source>
        <dbReference type="SAM" id="MobiDB-lite"/>
    </source>
</evidence>
<dbReference type="Pfam" id="PF06240">
    <property type="entry name" value="COXG"/>
    <property type="match status" value="1"/>
</dbReference>
<reference evidence="3 4" key="1">
    <citation type="journal article" date="2012" name="BMC Genomics">
        <title>Complete genome sequence of Saccharothrix espanaensis DSM 44229T and comparison to the other completely sequenced Pseudonocardiaceae.</title>
        <authorList>
            <person name="Strobel T."/>
            <person name="Al-Dilaimi A."/>
            <person name="Blom J."/>
            <person name="Gessner A."/>
            <person name="Kalinowski J."/>
            <person name="Luzhetska M."/>
            <person name="Puhler A."/>
            <person name="Szczepanowski R."/>
            <person name="Bechthold A."/>
            <person name="Ruckert C."/>
        </authorList>
    </citation>
    <scope>NUCLEOTIDE SEQUENCE [LARGE SCALE GENOMIC DNA]</scope>
    <source>
        <strain evidence="4">ATCC 51144 / DSM 44229 / JCM 9112 / NBRC 15066 / NRRL 15764</strain>
    </source>
</reference>
<dbReference type="SUPFAM" id="SSF55961">
    <property type="entry name" value="Bet v1-like"/>
    <property type="match status" value="1"/>
</dbReference>
<protein>
    <recommendedName>
        <fullName evidence="5">Carbon monoxide dehydrogenase subunit G</fullName>
    </recommendedName>
</protein>
<dbReference type="STRING" id="1179773.BN6_04910"/>
<dbReference type="KEGG" id="sesp:BN6_04910"/>
<keyword evidence="2" id="KW-0472">Membrane</keyword>
<dbReference type="Proteomes" id="UP000006281">
    <property type="component" value="Chromosome"/>
</dbReference>
<dbReference type="CDD" id="cd07823">
    <property type="entry name" value="SRPBCC_5"/>
    <property type="match status" value="1"/>
</dbReference>
<sequence>MKLEHTFTVPAPVPAVWAALLDPEKVAPCLPGAALTGVDGRAFTGTVKVKLGPVVLVYKGTGEFTAVAEQERTAVLKASGKDSRGNGTAAATVSLALVAAAGGTAVSVVTDLTITGRPAQLGRGLISEVSGKIVGQFADCLATRLATGEAGPVTTPDPKAAPEPDPAPPAKPAPEAKPGPAKPATAKPGPAKPKPTKAGPTKSGAAAKSAPAKPEATAKPGVAAKPVAESGVVAEPEVHAEPETAAAKAGTAAADEPRAASQDESQDKPQDESRNESRDEAPARPHLRAVPDEPIDLLETAGAPVAKRALPIVVALVVLVLLLRRRRRRQR</sequence>
<keyword evidence="4" id="KW-1185">Reference proteome</keyword>
<evidence type="ECO:0000256" key="2">
    <source>
        <dbReference type="SAM" id="Phobius"/>
    </source>
</evidence>
<feature type="transmembrane region" description="Helical" evidence="2">
    <location>
        <begin position="305"/>
        <end position="323"/>
    </location>
</feature>
<feature type="compositionally biased region" description="Low complexity" evidence="1">
    <location>
        <begin position="243"/>
        <end position="254"/>
    </location>
</feature>
<dbReference type="eggNOG" id="COG3427">
    <property type="taxonomic scope" value="Bacteria"/>
</dbReference>
<dbReference type="InterPro" id="IPR023393">
    <property type="entry name" value="START-like_dom_sf"/>
</dbReference>
<dbReference type="HOGENOM" id="CLU_046420_2_0_11"/>
<dbReference type="PANTHER" id="PTHR38588:SF1">
    <property type="entry name" value="BLL0334 PROTEIN"/>
    <property type="match status" value="1"/>
</dbReference>